<gene>
    <name evidence="5" type="primary">glxK</name>
    <name evidence="5" type="ORF">GcLGCM259_0866</name>
</gene>
<dbReference type="GO" id="GO:0031388">
    <property type="term" value="P:organic acid phosphorylation"/>
    <property type="evidence" value="ECO:0007669"/>
    <property type="project" value="UniProtKB-UniRule"/>
</dbReference>
<keyword evidence="3 4" id="KW-0418">Kinase</keyword>
<evidence type="ECO:0000256" key="3">
    <source>
        <dbReference type="ARBA" id="ARBA00022777"/>
    </source>
</evidence>
<name>A0A5B7WRW7_9MICC</name>
<dbReference type="GO" id="GO:0008887">
    <property type="term" value="F:glycerate kinase activity"/>
    <property type="evidence" value="ECO:0007669"/>
    <property type="project" value="UniProtKB-UniRule"/>
</dbReference>
<sequence length="408" mass="41000">MAHALPQRILVAPSGFKESLDADAVAAAIGAGVRRALPGAMVKAVPIADGGEGTAKTLAAATGGRLIPVTVTGPVGQPVEAHYAMLGGDASGTAVVEMAAAAGLRLVPHDQRDPGLTTSRGVGELIAAAIDAGAQQILVGCGDSGTSDGGMGALQALGVRILDAVGNEVPAGGNHLCRIDRLDLSGLHPALADRSVPLTLALNQHNVLTGARGVARVFGPQKGATAQQVEAMSAGFEHWAAVLRRDALDSARTTDFATAPGTGASGGLGAGLAAVGASLLPRFEALLDSGLAGIDLDGLLRGADLVITAEGAIDFQTPRGKVPAEVARRAALHGVPVVALAGTLGRGCRDVHDIGIDAIASIVPIPMTLREAVDDGERLLVEAAERFMRTIILGASMAAARLSARDAW</sequence>
<dbReference type="SUPFAM" id="SSF110738">
    <property type="entry name" value="Glycerate kinase I"/>
    <property type="match status" value="1"/>
</dbReference>
<dbReference type="PANTHER" id="PTHR21599:SF0">
    <property type="entry name" value="GLYCERATE KINASE"/>
    <property type="match status" value="1"/>
</dbReference>
<dbReference type="EMBL" id="CP034412">
    <property type="protein sequence ID" value="QCY46622.1"/>
    <property type="molecule type" value="Genomic_DNA"/>
</dbReference>
<dbReference type="KEGG" id="gcr:GcLGCM259_0866"/>
<accession>A0A5B7WRW7</accession>
<dbReference type="NCBIfam" id="TIGR00045">
    <property type="entry name" value="glycerate kinase"/>
    <property type="match status" value="1"/>
</dbReference>
<proteinExistence type="inferred from homology"/>
<protein>
    <submittedName>
        <fullName evidence="5">Glycerate kinase</fullName>
    </submittedName>
</protein>
<dbReference type="Gene3D" id="3.90.1510.10">
    <property type="entry name" value="Glycerate kinase, domain 2"/>
    <property type="match status" value="1"/>
</dbReference>
<dbReference type="Gene3D" id="3.40.50.10350">
    <property type="entry name" value="Glycerate kinase, domain 1"/>
    <property type="match status" value="1"/>
</dbReference>
<dbReference type="PIRSF" id="PIRSF006078">
    <property type="entry name" value="GlxK"/>
    <property type="match status" value="1"/>
</dbReference>
<dbReference type="InterPro" id="IPR018197">
    <property type="entry name" value="Glycerate_kinase_RE-like"/>
</dbReference>
<dbReference type="InterPro" id="IPR018193">
    <property type="entry name" value="Glyc_kinase_flavodox-like_fold"/>
</dbReference>
<evidence type="ECO:0000313" key="6">
    <source>
        <dbReference type="Proteomes" id="UP000307000"/>
    </source>
</evidence>
<evidence type="ECO:0000256" key="2">
    <source>
        <dbReference type="ARBA" id="ARBA00022679"/>
    </source>
</evidence>
<evidence type="ECO:0000256" key="4">
    <source>
        <dbReference type="PIRNR" id="PIRNR006078"/>
    </source>
</evidence>
<organism evidence="5 6">
    <name type="scientific">Glutamicibacter creatinolyticus</name>
    <dbReference type="NCBI Taxonomy" id="162496"/>
    <lineage>
        <taxon>Bacteria</taxon>
        <taxon>Bacillati</taxon>
        <taxon>Actinomycetota</taxon>
        <taxon>Actinomycetes</taxon>
        <taxon>Micrococcales</taxon>
        <taxon>Micrococcaceae</taxon>
        <taxon>Glutamicibacter</taxon>
    </lineage>
</organism>
<keyword evidence="6" id="KW-1185">Reference proteome</keyword>
<keyword evidence="2 4" id="KW-0808">Transferase</keyword>
<dbReference type="PANTHER" id="PTHR21599">
    <property type="entry name" value="GLYCERATE KINASE"/>
    <property type="match status" value="1"/>
</dbReference>
<comment type="similarity">
    <text evidence="1 4">Belongs to the glycerate kinase type-1 family.</text>
</comment>
<reference evidence="5 6" key="1">
    <citation type="submission" date="2018-12" db="EMBL/GenBank/DDBJ databases">
        <title>Complete Genome Sequence of Glutamicibacter creatinolyticus strain LGCM259,isolated from an abscess of a 12-year-old mare in Italy.</title>
        <authorList>
            <person name="Santos R.G."/>
            <person name="Silva A.L."/>
            <person name="Seyffert N."/>
            <person name="Castro T.L.P."/>
            <person name="Attili A.R."/>
            <person name="Rifici C."/>
            <person name="Mazzullo G."/>
            <person name="Brenig B."/>
            <person name="Venanzi F."/>
            <person name="Azevedo V."/>
        </authorList>
    </citation>
    <scope>NUCLEOTIDE SEQUENCE [LARGE SCALE GENOMIC DNA]</scope>
    <source>
        <strain evidence="5 6">LGCM 259</strain>
    </source>
</reference>
<dbReference type="AlphaFoldDB" id="A0A5B7WRW7"/>
<dbReference type="InterPro" id="IPR004381">
    <property type="entry name" value="Glycerate_kinase"/>
</dbReference>
<evidence type="ECO:0000313" key="5">
    <source>
        <dbReference type="EMBL" id="QCY46622.1"/>
    </source>
</evidence>
<dbReference type="InterPro" id="IPR036129">
    <property type="entry name" value="Glycerate_kinase_sf"/>
</dbReference>
<dbReference type="RefSeq" id="WP_138925904.1">
    <property type="nucleotide sequence ID" value="NZ_CP034412.1"/>
</dbReference>
<dbReference type="Pfam" id="PF02595">
    <property type="entry name" value="Gly_kinase"/>
    <property type="match status" value="1"/>
</dbReference>
<dbReference type="Proteomes" id="UP000307000">
    <property type="component" value="Chromosome"/>
</dbReference>
<evidence type="ECO:0000256" key="1">
    <source>
        <dbReference type="ARBA" id="ARBA00006284"/>
    </source>
</evidence>